<evidence type="ECO:0000256" key="1">
    <source>
        <dbReference type="SAM" id="MobiDB-lite"/>
    </source>
</evidence>
<comment type="caution">
    <text evidence="2">The sequence shown here is derived from an EMBL/GenBank/DDBJ whole genome shotgun (WGS) entry which is preliminary data.</text>
</comment>
<dbReference type="PANTHER" id="PTHR33167">
    <property type="entry name" value="TRANSCRIPTION FACTOR, PUTATIVE (DUF863)-RELATED"/>
    <property type="match status" value="1"/>
</dbReference>
<name>A0ABR0WW21_REHGL</name>
<keyword evidence="3" id="KW-1185">Reference proteome</keyword>
<dbReference type="Proteomes" id="UP001318860">
    <property type="component" value="Unassembled WGS sequence"/>
</dbReference>
<organism evidence="2 3">
    <name type="scientific">Rehmannia glutinosa</name>
    <name type="common">Chinese foxglove</name>
    <dbReference type="NCBI Taxonomy" id="99300"/>
    <lineage>
        <taxon>Eukaryota</taxon>
        <taxon>Viridiplantae</taxon>
        <taxon>Streptophyta</taxon>
        <taxon>Embryophyta</taxon>
        <taxon>Tracheophyta</taxon>
        <taxon>Spermatophyta</taxon>
        <taxon>Magnoliopsida</taxon>
        <taxon>eudicotyledons</taxon>
        <taxon>Gunneridae</taxon>
        <taxon>Pentapetalae</taxon>
        <taxon>asterids</taxon>
        <taxon>lamiids</taxon>
        <taxon>Lamiales</taxon>
        <taxon>Orobanchaceae</taxon>
        <taxon>Rehmannieae</taxon>
        <taxon>Rehmannia</taxon>
    </lineage>
</organism>
<sequence length="165" mass="19043">MDKLLNQYDKEYLKIAMLKHEETFREQVYELHRLYQIQKTLMKDIARNAKNDPHYSTNTCNRAEAHQCPDLERPTGELINVLEDQSDLELTLGPKSYYQKKIKGAERARPSDSGPSFSSSSTGSSHIKGREELMLSQQKWGPVTNNQDRLNSPPWLFQALSLNMT</sequence>
<feature type="compositionally biased region" description="Low complexity" evidence="1">
    <location>
        <begin position="111"/>
        <end position="125"/>
    </location>
</feature>
<feature type="region of interest" description="Disordered" evidence="1">
    <location>
        <begin position="102"/>
        <end position="127"/>
    </location>
</feature>
<evidence type="ECO:0000313" key="3">
    <source>
        <dbReference type="Proteomes" id="UP001318860"/>
    </source>
</evidence>
<reference evidence="2 3" key="1">
    <citation type="journal article" date="2021" name="Comput. Struct. Biotechnol. J.">
        <title>De novo genome assembly of the potent medicinal plant Rehmannia glutinosa using nanopore technology.</title>
        <authorList>
            <person name="Ma L."/>
            <person name="Dong C."/>
            <person name="Song C."/>
            <person name="Wang X."/>
            <person name="Zheng X."/>
            <person name="Niu Y."/>
            <person name="Chen S."/>
            <person name="Feng W."/>
        </authorList>
    </citation>
    <scope>NUCLEOTIDE SEQUENCE [LARGE SCALE GENOMIC DNA]</scope>
    <source>
        <strain evidence="2">DH-2019</strain>
    </source>
</reference>
<dbReference type="EMBL" id="JABTTQ020000008">
    <property type="protein sequence ID" value="KAK6151166.1"/>
    <property type="molecule type" value="Genomic_DNA"/>
</dbReference>
<protein>
    <submittedName>
        <fullName evidence="2">Uncharacterized protein</fullName>
    </submittedName>
</protein>
<accession>A0ABR0WW21</accession>
<gene>
    <name evidence="2" type="ORF">DH2020_016098</name>
</gene>
<evidence type="ECO:0000313" key="2">
    <source>
        <dbReference type="EMBL" id="KAK6151166.1"/>
    </source>
</evidence>
<proteinExistence type="predicted"/>
<dbReference type="PANTHER" id="PTHR33167:SF26">
    <property type="entry name" value="EXPRESSED PROTEIN"/>
    <property type="match status" value="1"/>
</dbReference>